<dbReference type="eggNOG" id="COG1875">
    <property type="taxonomic scope" value="Bacteria"/>
</dbReference>
<dbReference type="InterPro" id="IPR051451">
    <property type="entry name" value="PhoH2-like"/>
</dbReference>
<keyword evidence="2" id="KW-0479">Metal-binding</keyword>
<dbReference type="SMART" id="SM00670">
    <property type="entry name" value="PINc"/>
    <property type="match status" value="1"/>
</dbReference>
<dbReference type="GO" id="GO:0005829">
    <property type="term" value="C:cytosol"/>
    <property type="evidence" value="ECO:0007669"/>
    <property type="project" value="TreeGrafter"/>
</dbReference>
<evidence type="ECO:0000256" key="6">
    <source>
        <dbReference type="ARBA" id="ARBA00022842"/>
    </source>
</evidence>
<dbReference type="InParanoid" id="A0LRB1"/>
<keyword evidence="4" id="KW-0378">Hydrolase</keyword>
<evidence type="ECO:0000256" key="4">
    <source>
        <dbReference type="ARBA" id="ARBA00022801"/>
    </source>
</evidence>
<name>A0LRB1_ACIC1</name>
<evidence type="ECO:0000256" key="1">
    <source>
        <dbReference type="ARBA" id="ARBA00022722"/>
    </source>
</evidence>
<dbReference type="Gene3D" id="3.40.50.300">
    <property type="entry name" value="P-loop containing nucleotide triphosphate hydrolases"/>
    <property type="match status" value="1"/>
</dbReference>
<dbReference type="GO" id="GO:0016787">
    <property type="term" value="F:hydrolase activity"/>
    <property type="evidence" value="ECO:0007669"/>
    <property type="project" value="UniProtKB-KW"/>
</dbReference>
<dbReference type="STRING" id="351607.Acel_0197"/>
<dbReference type="Proteomes" id="UP000008221">
    <property type="component" value="Chromosome"/>
</dbReference>
<dbReference type="InterPro" id="IPR003714">
    <property type="entry name" value="PhoH"/>
</dbReference>
<dbReference type="Pfam" id="PF13638">
    <property type="entry name" value="PIN_4"/>
    <property type="match status" value="1"/>
</dbReference>
<keyword evidence="3" id="KW-0547">Nucleotide-binding</keyword>
<keyword evidence="6" id="KW-0460">Magnesium</keyword>
<evidence type="ECO:0000256" key="2">
    <source>
        <dbReference type="ARBA" id="ARBA00022723"/>
    </source>
</evidence>
<feature type="region of interest" description="Disordered" evidence="8">
    <location>
        <begin position="1"/>
        <end position="40"/>
    </location>
</feature>
<protein>
    <submittedName>
        <fullName evidence="10">PhoH family protein</fullName>
    </submittedName>
</protein>
<evidence type="ECO:0000256" key="5">
    <source>
        <dbReference type="ARBA" id="ARBA00022840"/>
    </source>
</evidence>
<dbReference type="FunCoup" id="A0LRB1">
    <property type="interactions" value="1"/>
</dbReference>
<proteinExistence type="inferred from homology"/>
<dbReference type="CDD" id="cd09883">
    <property type="entry name" value="PIN_VapC_PhoHL-ATPase"/>
    <property type="match status" value="1"/>
</dbReference>
<gene>
    <name evidence="10" type="ordered locus">Acel_0197</name>
</gene>
<evidence type="ECO:0000256" key="8">
    <source>
        <dbReference type="SAM" id="MobiDB-lite"/>
    </source>
</evidence>
<dbReference type="InterPro" id="IPR029060">
    <property type="entry name" value="PIN-like_dom_sf"/>
</dbReference>
<dbReference type="GO" id="GO:0005524">
    <property type="term" value="F:ATP binding"/>
    <property type="evidence" value="ECO:0007669"/>
    <property type="project" value="UniProtKB-KW"/>
</dbReference>
<dbReference type="EMBL" id="CP000481">
    <property type="protein sequence ID" value="ABK51971.1"/>
    <property type="molecule type" value="Genomic_DNA"/>
</dbReference>
<reference evidence="10 11" key="1">
    <citation type="journal article" date="2009" name="Genome Res.">
        <title>Complete genome of the cellulolytic thermophile Acidothermus cellulolyticus 11B provides insights into its ecophysiological and evolutionary adaptations.</title>
        <authorList>
            <person name="Barabote R.D."/>
            <person name="Xie G."/>
            <person name="Leu D.H."/>
            <person name="Normand P."/>
            <person name="Necsulea A."/>
            <person name="Daubin V."/>
            <person name="Medigue C."/>
            <person name="Adney W.S."/>
            <person name="Xu X.C."/>
            <person name="Lapidus A."/>
            <person name="Parales R.E."/>
            <person name="Detter C."/>
            <person name="Pujic P."/>
            <person name="Bruce D."/>
            <person name="Lavire C."/>
            <person name="Challacombe J.F."/>
            <person name="Brettin T.S."/>
            <person name="Berry A.M."/>
        </authorList>
    </citation>
    <scope>NUCLEOTIDE SEQUENCE [LARGE SCALE GENOMIC DNA]</scope>
    <source>
        <strain evidence="11">ATCC 43068 / DSM 8971 / 11B</strain>
    </source>
</reference>
<evidence type="ECO:0000313" key="11">
    <source>
        <dbReference type="Proteomes" id="UP000008221"/>
    </source>
</evidence>
<evidence type="ECO:0000256" key="7">
    <source>
        <dbReference type="ARBA" id="ARBA00046345"/>
    </source>
</evidence>
<dbReference type="Gene3D" id="3.40.50.1010">
    <property type="entry name" value="5'-nuclease"/>
    <property type="match status" value="1"/>
</dbReference>
<keyword evidence="5" id="KW-0067">ATP-binding</keyword>
<evidence type="ECO:0000259" key="9">
    <source>
        <dbReference type="SMART" id="SM00670"/>
    </source>
</evidence>
<evidence type="ECO:0000256" key="3">
    <source>
        <dbReference type="ARBA" id="ARBA00022741"/>
    </source>
</evidence>
<dbReference type="HOGENOM" id="CLU_022283_2_1_11"/>
<dbReference type="PANTHER" id="PTHR30473">
    <property type="entry name" value="PROTEIN PHOH"/>
    <property type="match status" value="1"/>
</dbReference>
<dbReference type="Pfam" id="PF02562">
    <property type="entry name" value="PhoH"/>
    <property type="match status" value="1"/>
</dbReference>
<dbReference type="AlphaFoldDB" id="A0LRB1"/>
<dbReference type="SUPFAM" id="SSF88723">
    <property type="entry name" value="PIN domain-like"/>
    <property type="match status" value="1"/>
</dbReference>
<dbReference type="GO" id="GO:0004518">
    <property type="term" value="F:nuclease activity"/>
    <property type="evidence" value="ECO:0007669"/>
    <property type="project" value="UniProtKB-KW"/>
</dbReference>
<dbReference type="RefSeq" id="WP_011719035.1">
    <property type="nucleotide sequence ID" value="NC_008578.1"/>
</dbReference>
<evidence type="ECO:0000313" key="10">
    <source>
        <dbReference type="EMBL" id="ABK51971.1"/>
    </source>
</evidence>
<dbReference type="SUPFAM" id="SSF52540">
    <property type="entry name" value="P-loop containing nucleoside triphosphate hydrolases"/>
    <property type="match status" value="1"/>
</dbReference>
<dbReference type="InterPro" id="IPR027417">
    <property type="entry name" value="P-loop_NTPase"/>
</dbReference>
<dbReference type="KEGG" id="ace:Acel_0197"/>
<accession>A0LRB1</accession>
<dbReference type="OrthoDB" id="9805148at2"/>
<dbReference type="InterPro" id="IPR002716">
    <property type="entry name" value="PIN_dom"/>
</dbReference>
<dbReference type="GO" id="GO:0046872">
    <property type="term" value="F:metal ion binding"/>
    <property type="evidence" value="ECO:0007669"/>
    <property type="project" value="UniProtKB-KW"/>
</dbReference>
<keyword evidence="11" id="KW-1185">Reference proteome</keyword>
<organism evidence="10 11">
    <name type="scientific">Acidothermus cellulolyticus (strain ATCC 43068 / DSM 8971 / 11B)</name>
    <dbReference type="NCBI Taxonomy" id="351607"/>
    <lineage>
        <taxon>Bacteria</taxon>
        <taxon>Bacillati</taxon>
        <taxon>Actinomycetota</taxon>
        <taxon>Actinomycetes</taxon>
        <taxon>Acidothermales</taxon>
        <taxon>Acidothermaceae</taxon>
        <taxon>Acidothermus</taxon>
    </lineage>
</organism>
<dbReference type="PANTHER" id="PTHR30473:SF2">
    <property type="entry name" value="PIN DOMAIN-CONTAINING PROTEIN"/>
    <property type="match status" value="1"/>
</dbReference>
<feature type="domain" description="PIN" evidence="9">
    <location>
        <begin position="47"/>
        <end position="180"/>
    </location>
</feature>
<sequence>MATTYEPPASPSRPAGGNPDTVTPAPGTEHPVPGAGPLTRSAAQTGHVVVLDTSALMADPEGIFDAYPGADLVIPLAVIQELDGLKKRLDPAGAAARDVLRRVEALRLAAGGDLREPLQRRVGGTVRMQVNGVHAALLRRYGLHADSPDNRIVGTALALAAAQPDGPQVLVVSNDTALRLTAAAVGLAAAEHNPLDAAPAHARPDGWIALEVSPEVLDQLFENRLIDAASVGASDVAENTFVVLRAGTSSALARYRNGLLRVLDQLPPIWGLRPANKEQRFALDLLLDDDVRVIVLDGPAGTGKTLCAVAAGLHMVVEQHRFERMSVYRPVIPVGQADLGYLPGTLDEKIDPWMAAITDAVAALSGDGLDRRRRQEGTRGKVAQDSLDYIKAQGLLTMESVTHLRGRTLHSTFVLVDEAMNLSPQVGKTLLTRIGADSKIVLTGDTSQIDAPFLSERTNALTAVVSAFAGQPCFGHVRLTRGERSPVAELAARLM</sequence>
<comment type="similarity">
    <text evidence="7">In the N-terminal section; belongs to the PINc/VapC protein family.</text>
</comment>
<keyword evidence="1" id="KW-0540">Nuclease</keyword>